<feature type="domain" description="7,8-dihydro-6-hydroxymethylpterin-pyrophosphokinase" evidence="9">
    <location>
        <begin position="86"/>
        <end position="97"/>
    </location>
</feature>
<evidence type="ECO:0000256" key="4">
    <source>
        <dbReference type="ARBA" id="ARBA00022679"/>
    </source>
</evidence>
<dbReference type="InterPro" id="IPR000550">
    <property type="entry name" value="Hppk"/>
</dbReference>
<comment type="catalytic activity">
    <reaction evidence="1">
        <text>6-hydroxymethyl-7,8-dihydropterin + ATP = (7,8-dihydropterin-6-yl)methyl diphosphate + AMP + H(+)</text>
        <dbReference type="Rhea" id="RHEA:11412"/>
        <dbReference type="ChEBI" id="CHEBI:15378"/>
        <dbReference type="ChEBI" id="CHEBI:30616"/>
        <dbReference type="ChEBI" id="CHEBI:44841"/>
        <dbReference type="ChEBI" id="CHEBI:72950"/>
        <dbReference type="ChEBI" id="CHEBI:456215"/>
        <dbReference type="EC" id="2.7.6.3"/>
    </reaction>
</comment>
<dbReference type="InterPro" id="IPR035907">
    <property type="entry name" value="Hppk_sf"/>
</dbReference>
<proteinExistence type="predicted"/>
<dbReference type="SUPFAM" id="SSF55083">
    <property type="entry name" value="6-hydroxymethyl-7,8-dihydropterin pyrophosphokinase, HPPK"/>
    <property type="match status" value="1"/>
</dbReference>
<evidence type="ECO:0000313" key="10">
    <source>
        <dbReference type="EMBL" id="PSR30917.1"/>
    </source>
</evidence>
<dbReference type="EMBL" id="PXYT01000006">
    <property type="protein sequence ID" value="PSR30917.1"/>
    <property type="molecule type" value="Genomic_DNA"/>
</dbReference>
<keyword evidence="6 10" id="KW-0418">Kinase</keyword>
<keyword evidence="8" id="KW-0289">Folate biosynthesis</keyword>
<keyword evidence="4" id="KW-0808">Transferase</keyword>
<dbReference type="EC" id="2.7.6.3" evidence="3"/>
<name>A0A2T2X8Y7_9FIRM</name>
<dbReference type="PANTHER" id="PTHR43071">
    <property type="entry name" value="2-AMINO-4-HYDROXY-6-HYDROXYMETHYLDIHYDROPTERIDINE PYROPHOSPHOKINASE"/>
    <property type="match status" value="1"/>
</dbReference>
<dbReference type="CDD" id="cd00483">
    <property type="entry name" value="HPPK"/>
    <property type="match status" value="1"/>
</dbReference>
<keyword evidence="7" id="KW-0067">ATP-binding</keyword>
<dbReference type="Gene3D" id="3.30.70.560">
    <property type="entry name" value="7,8-Dihydro-6-hydroxymethylpterin-pyrophosphokinase HPPK"/>
    <property type="match status" value="1"/>
</dbReference>
<dbReference type="GO" id="GO:0005524">
    <property type="term" value="F:ATP binding"/>
    <property type="evidence" value="ECO:0007669"/>
    <property type="project" value="UniProtKB-KW"/>
</dbReference>
<sequence>MPDVYVSLGGNQGDPLTCFMSTLRNFQALGRVHRCAGIYQTEPQGGPPQPDYLNTVFWMTTHASCYDILRQALRCERQCGRVRTVRFGPRTLDVDILLYDGLVVESEELVLPHPRMHLRRFVLEPLYEIAPEIVIPGKGEVRALLQSVSVQRVTRIQDWDPEL</sequence>
<evidence type="ECO:0000256" key="6">
    <source>
        <dbReference type="ARBA" id="ARBA00022777"/>
    </source>
</evidence>
<dbReference type="PROSITE" id="PS00794">
    <property type="entry name" value="HPPK"/>
    <property type="match status" value="1"/>
</dbReference>
<evidence type="ECO:0000256" key="1">
    <source>
        <dbReference type="ARBA" id="ARBA00000198"/>
    </source>
</evidence>
<evidence type="ECO:0000256" key="2">
    <source>
        <dbReference type="ARBA" id="ARBA00005051"/>
    </source>
</evidence>
<dbReference type="Pfam" id="PF01288">
    <property type="entry name" value="HPPK"/>
    <property type="match status" value="1"/>
</dbReference>
<evidence type="ECO:0000256" key="3">
    <source>
        <dbReference type="ARBA" id="ARBA00013253"/>
    </source>
</evidence>
<evidence type="ECO:0000313" key="11">
    <source>
        <dbReference type="Proteomes" id="UP000242699"/>
    </source>
</evidence>
<dbReference type="NCBIfam" id="TIGR01498">
    <property type="entry name" value="folK"/>
    <property type="match status" value="1"/>
</dbReference>
<dbReference type="GO" id="GO:0016301">
    <property type="term" value="F:kinase activity"/>
    <property type="evidence" value="ECO:0007669"/>
    <property type="project" value="UniProtKB-KW"/>
</dbReference>
<evidence type="ECO:0000259" key="9">
    <source>
        <dbReference type="PROSITE" id="PS00794"/>
    </source>
</evidence>
<comment type="pathway">
    <text evidence="2">Cofactor biosynthesis; tetrahydrofolate biosynthesis; 2-amino-4-hydroxy-6-hydroxymethyl-7,8-dihydropteridine diphosphate from 7,8-dihydroneopterin triphosphate: step 4/4.</text>
</comment>
<dbReference type="GO" id="GO:0046656">
    <property type="term" value="P:folic acid biosynthetic process"/>
    <property type="evidence" value="ECO:0007669"/>
    <property type="project" value="UniProtKB-KW"/>
</dbReference>
<accession>A0A2T2X8Y7</accession>
<dbReference type="Proteomes" id="UP000242699">
    <property type="component" value="Unassembled WGS sequence"/>
</dbReference>
<dbReference type="PANTHER" id="PTHR43071:SF1">
    <property type="entry name" value="2-AMINO-4-HYDROXY-6-HYDROXYMETHYLDIHYDROPTERIDINE PYROPHOSPHOKINASE"/>
    <property type="match status" value="1"/>
</dbReference>
<dbReference type="UniPathway" id="UPA00077">
    <property type="reaction ID" value="UER00155"/>
</dbReference>
<dbReference type="GO" id="GO:0003848">
    <property type="term" value="F:2-amino-4-hydroxy-6-hydroxymethyldihydropteridine diphosphokinase activity"/>
    <property type="evidence" value="ECO:0007669"/>
    <property type="project" value="UniProtKB-EC"/>
</dbReference>
<protein>
    <recommendedName>
        <fullName evidence="3">2-amino-4-hydroxy-6-hydroxymethyldihydropteridine diphosphokinase</fullName>
        <ecNumber evidence="3">2.7.6.3</ecNumber>
    </recommendedName>
</protein>
<dbReference type="GO" id="GO:0046654">
    <property type="term" value="P:tetrahydrofolate biosynthetic process"/>
    <property type="evidence" value="ECO:0007669"/>
    <property type="project" value="UniProtKB-UniPathway"/>
</dbReference>
<evidence type="ECO:0000256" key="5">
    <source>
        <dbReference type="ARBA" id="ARBA00022741"/>
    </source>
</evidence>
<comment type="caution">
    <text evidence="10">The sequence shown here is derived from an EMBL/GenBank/DDBJ whole genome shotgun (WGS) entry which is preliminary data.</text>
</comment>
<organism evidence="10 11">
    <name type="scientific">Sulfobacillus benefaciens</name>
    <dbReference type="NCBI Taxonomy" id="453960"/>
    <lineage>
        <taxon>Bacteria</taxon>
        <taxon>Bacillati</taxon>
        <taxon>Bacillota</taxon>
        <taxon>Clostridia</taxon>
        <taxon>Eubacteriales</taxon>
        <taxon>Clostridiales Family XVII. Incertae Sedis</taxon>
        <taxon>Sulfobacillus</taxon>
    </lineage>
</organism>
<evidence type="ECO:0000256" key="7">
    <source>
        <dbReference type="ARBA" id="ARBA00022840"/>
    </source>
</evidence>
<evidence type="ECO:0000256" key="8">
    <source>
        <dbReference type="ARBA" id="ARBA00022909"/>
    </source>
</evidence>
<dbReference type="AlphaFoldDB" id="A0A2T2X8Y7"/>
<reference evidence="10 11" key="1">
    <citation type="journal article" date="2014" name="BMC Genomics">
        <title>Comparison of environmental and isolate Sulfobacillus genomes reveals diverse carbon, sulfur, nitrogen, and hydrogen metabolisms.</title>
        <authorList>
            <person name="Justice N.B."/>
            <person name="Norman A."/>
            <person name="Brown C.T."/>
            <person name="Singh A."/>
            <person name="Thomas B.C."/>
            <person name="Banfield J.F."/>
        </authorList>
    </citation>
    <scope>NUCLEOTIDE SEQUENCE [LARGE SCALE GENOMIC DNA]</scope>
    <source>
        <strain evidence="10">AMDSBA1</strain>
    </source>
</reference>
<keyword evidence="5" id="KW-0547">Nucleotide-binding</keyword>
<gene>
    <name evidence="10" type="primary">folK</name>
    <name evidence="10" type="ORF">C7B43_04500</name>
</gene>